<comment type="caution">
    <text evidence="2">The sequence shown here is derived from an EMBL/GenBank/DDBJ whole genome shotgun (WGS) entry which is preliminary data.</text>
</comment>
<dbReference type="PANTHER" id="PTHR43750:SF2">
    <property type="entry name" value="UDP-GLUCOSE 6-DEHYDROGENASE"/>
    <property type="match status" value="1"/>
</dbReference>
<evidence type="ECO:0000313" key="3">
    <source>
        <dbReference type="Proteomes" id="UP000015351"/>
    </source>
</evidence>
<dbReference type="Pfam" id="PF03721">
    <property type="entry name" value="UDPG_MGDP_dh_N"/>
    <property type="match status" value="1"/>
</dbReference>
<name>S9QG49_9RHOB</name>
<dbReference type="PANTHER" id="PTHR43750">
    <property type="entry name" value="UDP-GLUCOSE 6-DEHYDROGENASE TUAD"/>
    <property type="match status" value="1"/>
</dbReference>
<proteinExistence type="predicted"/>
<evidence type="ECO:0000259" key="1">
    <source>
        <dbReference type="Pfam" id="PF03721"/>
    </source>
</evidence>
<keyword evidence="2" id="KW-0560">Oxidoreductase</keyword>
<dbReference type="Gene3D" id="3.40.50.720">
    <property type="entry name" value="NAD(P)-binding Rossmann-like Domain"/>
    <property type="match status" value="1"/>
</dbReference>
<dbReference type="STRING" id="1123360.thalar_02345"/>
<keyword evidence="3" id="KW-1185">Reference proteome</keyword>
<dbReference type="AlphaFoldDB" id="S9QG49"/>
<dbReference type="InterPro" id="IPR036291">
    <property type="entry name" value="NAD(P)-bd_dom_sf"/>
</dbReference>
<dbReference type="HOGENOM" id="CLU_171150_0_0_5"/>
<dbReference type="GO" id="GO:0051287">
    <property type="term" value="F:NAD binding"/>
    <property type="evidence" value="ECO:0007669"/>
    <property type="project" value="InterPro"/>
</dbReference>
<dbReference type="GO" id="GO:0003979">
    <property type="term" value="F:UDP-glucose 6-dehydrogenase activity"/>
    <property type="evidence" value="ECO:0007669"/>
    <property type="project" value="UniProtKB-EC"/>
</dbReference>
<dbReference type="InterPro" id="IPR001732">
    <property type="entry name" value="UDP-Glc/GDP-Man_DH_N"/>
</dbReference>
<dbReference type="Proteomes" id="UP000015351">
    <property type="component" value="Unassembled WGS sequence"/>
</dbReference>
<dbReference type="PATRIC" id="fig|1123360.3.peg.2323"/>
<protein>
    <submittedName>
        <fullName evidence="2">UDP-glucose dehydrogenase</fullName>
        <ecNumber evidence="2">1.1.1.22</ecNumber>
    </submittedName>
</protein>
<feature type="domain" description="UDP-glucose/GDP-mannose dehydrogenase N-terminal" evidence="1">
    <location>
        <begin position="1"/>
        <end position="80"/>
    </location>
</feature>
<dbReference type="EMBL" id="AONI01000011">
    <property type="protein sequence ID" value="EPX78553.1"/>
    <property type="molecule type" value="Genomic_DNA"/>
</dbReference>
<dbReference type="SUPFAM" id="SSF51735">
    <property type="entry name" value="NAD(P)-binding Rossmann-fold domains"/>
    <property type="match status" value="1"/>
</dbReference>
<sequence>MKVAVAGIGYVGLSNAVLLAAAHDITIVDISPERVEMVNAGRSPILDLDIETYLATGSLRLTATTDAGAAYEGADFVIVAPLRITTRRLVISTHLRSRMSSAR</sequence>
<dbReference type="eggNOG" id="COG1004">
    <property type="taxonomic scope" value="Bacteria"/>
</dbReference>
<reference evidence="3" key="1">
    <citation type="journal article" date="2013" name="Stand. Genomic Sci.">
        <title>Genome sequence of the Litoreibacter arenae type strain (DSM 19593(T)), a member of the Roseobacter clade isolated from sea sand.</title>
        <authorList>
            <person name="Riedel T."/>
            <person name="Fiebig A."/>
            <person name="Petersen J."/>
            <person name="Gronow S."/>
            <person name="Kyrpides N.C."/>
            <person name="Goker M."/>
            <person name="Klenk H.P."/>
        </authorList>
    </citation>
    <scope>NUCLEOTIDE SEQUENCE [LARGE SCALE GENOMIC DNA]</scope>
    <source>
        <strain evidence="3">DSM 19593</strain>
    </source>
</reference>
<evidence type="ECO:0000313" key="2">
    <source>
        <dbReference type="EMBL" id="EPX78553.1"/>
    </source>
</evidence>
<dbReference type="EC" id="1.1.1.22" evidence="2"/>
<gene>
    <name evidence="2" type="ORF">thalar_02345</name>
</gene>
<accession>S9QG49</accession>
<organism evidence="2 3">
    <name type="scientific">Litoreibacter arenae DSM 19593</name>
    <dbReference type="NCBI Taxonomy" id="1123360"/>
    <lineage>
        <taxon>Bacteria</taxon>
        <taxon>Pseudomonadati</taxon>
        <taxon>Pseudomonadota</taxon>
        <taxon>Alphaproteobacteria</taxon>
        <taxon>Rhodobacterales</taxon>
        <taxon>Roseobacteraceae</taxon>
        <taxon>Litoreibacter</taxon>
    </lineage>
</organism>